<dbReference type="EMBL" id="BMLP01000003">
    <property type="protein sequence ID" value="GGO32848.1"/>
    <property type="molecule type" value="Genomic_DNA"/>
</dbReference>
<evidence type="ECO:0000256" key="8">
    <source>
        <dbReference type="ARBA" id="ARBA00022741"/>
    </source>
</evidence>
<gene>
    <name evidence="14" type="primary">cpdB</name>
    <name evidence="14" type="ORF">GCM10010991_21130</name>
</gene>
<comment type="catalytic activity">
    <reaction evidence="1">
        <text>a ribonucleoside 3'-phosphate + H2O = a ribonucleoside + phosphate</text>
        <dbReference type="Rhea" id="RHEA:10144"/>
        <dbReference type="ChEBI" id="CHEBI:13197"/>
        <dbReference type="ChEBI" id="CHEBI:15377"/>
        <dbReference type="ChEBI" id="CHEBI:18254"/>
        <dbReference type="ChEBI" id="CHEBI:43474"/>
        <dbReference type="EC" id="3.1.3.6"/>
    </reaction>
</comment>
<dbReference type="Gene3D" id="3.60.21.10">
    <property type="match status" value="1"/>
</dbReference>
<feature type="domain" description="5'-Nucleotidase C-terminal" evidence="13">
    <location>
        <begin position="347"/>
        <end position="524"/>
    </location>
</feature>
<proteinExistence type="inferred from homology"/>
<protein>
    <submittedName>
        <fullName evidence="14">2',3'-cyclic-nucleotide 2'-phosphodiesterase</fullName>
    </submittedName>
</protein>
<dbReference type="Pfam" id="PF02872">
    <property type="entry name" value="5_nucleotid_C"/>
    <property type="match status" value="1"/>
</dbReference>
<keyword evidence="9 11" id="KW-0378">Hydrolase</keyword>
<name>A0A917YKF5_9RHOB</name>
<comment type="catalytic activity">
    <reaction evidence="2">
        <text>a nucleoside 2',3'-cyclic phosphate + H2O = a nucleoside 3'-phosphate + H(+)</text>
        <dbReference type="Rhea" id="RHEA:19621"/>
        <dbReference type="ChEBI" id="CHEBI:15377"/>
        <dbReference type="ChEBI" id="CHEBI:15378"/>
        <dbReference type="ChEBI" id="CHEBI:66949"/>
        <dbReference type="ChEBI" id="CHEBI:66954"/>
        <dbReference type="EC" id="3.1.4.16"/>
    </reaction>
</comment>
<keyword evidence="8 11" id="KW-0547">Nucleotide-binding</keyword>
<evidence type="ECO:0000256" key="5">
    <source>
        <dbReference type="ARBA" id="ARBA00006654"/>
    </source>
</evidence>
<dbReference type="SUPFAM" id="SSF55816">
    <property type="entry name" value="5'-nucleotidase (syn. UDP-sugar hydrolase), C-terminal domain"/>
    <property type="match status" value="1"/>
</dbReference>
<evidence type="ECO:0000259" key="12">
    <source>
        <dbReference type="Pfam" id="PF00149"/>
    </source>
</evidence>
<evidence type="ECO:0000256" key="9">
    <source>
        <dbReference type="ARBA" id="ARBA00022801"/>
    </source>
</evidence>
<dbReference type="GO" id="GO:0030288">
    <property type="term" value="C:outer membrane-bounded periplasmic space"/>
    <property type="evidence" value="ECO:0007669"/>
    <property type="project" value="TreeGrafter"/>
</dbReference>
<keyword evidence="6" id="KW-0479">Metal-binding</keyword>
<dbReference type="InterPro" id="IPR029052">
    <property type="entry name" value="Metallo-depent_PP-like"/>
</dbReference>
<dbReference type="PRINTS" id="PR01607">
    <property type="entry name" value="APYRASEFAMLY"/>
</dbReference>
<comment type="subcellular location">
    <subcellularLocation>
        <location evidence="4">Cell envelope</location>
    </subcellularLocation>
</comment>
<dbReference type="PANTHER" id="PTHR11575">
    <property type="entry name" value="5'-NUCLEOTIDASE-RELATED"/>
    <property type="match status" value="1"/>
</dbReference>
<evidence type="ECO:0000256" key="11">
    <source>
        <dbReference type="RuleBase" id="RU362119"/>
    </source>
</evidence>
<evidence type="ECO:0000256" key="4">
    <source>
        <dbReference type="ARBA" id="ARBA00004196"/>
    </source>
</evidence>
<organism evidence="14 15">
    <name type="scientific">Gemmobacter aquaticus</name>
    <dbReference type="NCBI Taxonomy" id="490185"/>
    <lineage>
        <taxon>Bacteria</taxon>
        <taxon>Pseudomonadati</taxon>
        <taxon>Pseudomonadota</taxon>
        <taxon>Alphaproteobacteria</taxon>
        <taxon>Rhodobacterales</taxon>
        <taxon>Paracoccaceae</taxon>
        <taxon>Gemmobacter</taxon>
    </lineage>
</organism>
<keyword evidence="10" id="KW-0511">Multifunctional enzyme</keyword>
<reference evidence="14 15" key="1">
    <citation type="journal article" date="2014" name="Int. J. Syst. Evol. Microbiol.">
        <title>Complete genome sequence of Corynebacterium casei LMG S-19264T (=DSM 44701T), isolated from a smear-ripened cheese.</title>
        <authorList>
            <consortium name="US DOE Joint Genome Institute (JGI-PGF)"/>
            <person name="Walter F."/>
            <person name="Albersmeier A."/>
            <person name="Kalinowski J."/>
            <person name="Ruckert C."/>
        </authorList>
    </citation>
    <scope>NUCLEOTIDE SEQUENCE [LARGE SCALE GENOMIC DNA]</scope>
    <source>
        <strain evidence="14 15">CGMCC 1.7029</strain>
    </source>
</reference>
<evidence type="ECO:0000313" key="15">
    <source>
        <dbReference type="Proteomes" id="UP000598196"/>
    </source>
</evidence>
<evidence type="ECO:0000256" key="2">
    <source>
        <dbReference type="ARBA" id="ARBA00001730"/>
    </source>
</evidence>
<dbReference type="InterPro" id="IPR004843">
    <property type="entry name" value="Calcineurin-like_PHP"/>
</dbReference>
<dbReference type="SUPFAM" id="SSF56300">
    <property type="entry name" value="Metallo-dependent phosphatases"/>
    <property type="match status" value="1"/>
</dbReference>
<evidence type="ECO:0000256" key="10">
    <source>
        <dbReference type="ARBA" id="ARBA00023268"/>
    </source>
</evidence>
<comment type="cofactor">
    <cofactor evidence="3">
        <name>a divalent metal cation</name>
        <dbReference type="ChEBI" id="CHEBI:60240"/>
    </cofactor>
</comment>
<accession>A0A917YKF5</accession>
<sequence length="609" mass="64342">MLATTDVHVHLLAHDYYADRAAAVGLAKTATLIAAARAETFSSLLLDNGDFLQGNPLGDHVIAEMSGDEASTSTHPAIRVMNRLRYDAACLGNHEFNYGLDLLERALQGASFPIVCANIARELGDGPLQDALLKPPYALLHLQIACDDGRTLPICVGVVGFAPPQITQWDQKVLNGAVIARGIVEAAAAWVPQLRAAGADLVVALSHSGIGAPDEPVMAENATGALALIPGIDAIIAGHSHLVFPSGSFADLPGVCLADGTLHGVPTVMPGFNGSHLGVIDLRLQHQDGRWRVEGSLAEARPITTDTPDDPDIAAAVHPEHERAVAHARRAIGQSPIAINSFFACIGASAALDVVARAQIAHVAASIAGRPEADLPIVAAVAPFKAGGRGGPLNYTDIPAGEIALRHASDLYIFPNTIAALRLTGAELREWLEISAGIYHQILPGSCDAPLIDPDFPSYNHDRIFGLSAMIDLSQPARYDRHGILRNPAAHRVQSLTYAGQPVDAGQEFILATNSYRAAGSGGYIQADPSRHLDLGRTPIRDLLIRHLASGAIPDQPEAPCFRFRPMPGTSVSFATSPAATAHLDDIADLRPEPLGLDPDGFARFRLHL</sequence>
<dbReference type="InterPro" id="IPR041827">
    <property type="entry name" value="CpdB_N"/>
</dbReference>
<dbReference type="GO" id="GO:0000166">
    <property type="term" value="F:nucleotide binding"/>
    <property type="evidence" value="ECO:0007669"/>
    <property type="project" value="UniProtKB-KW"/>
</dbReference>
<dbReference type="Proteomes" id="UP000598196">
    <property type="component" value="Unassembled WGS sequence"/>
</dbReference>
<dbReference type="PANTHER" id="PTHR11575:SF6">
    <property type="entry name" value="2',3'-CYCLIC-NUCLEOTIDE 2'-PHOSPHODIESTERASE_3'-NUCLEOTIDASE"/>
    <property type="match status" value="1"/>
</dbReference>
<dbReference type="NCBIfam" id="NF006938">
    <property type="entry name" value="PRK09420.1"/>
    <property type="match status" value="1"/>
</dbReference>
<evidence type="ECO:0000259" key="13">
    <source>
        <dbReference type="Pfam" id="PF02872"/>
    </source>
</evidence>
<dbReference type="InterPro" id="IPR036907">
    <property type="entry name" value="5'-Nucleotdase_C_sf"/>
</dbReference>
<keyword evidence="7" id="KW-0732">Signal</keyword>
<comment type="similarity">
    <text evidence="5 11">Belongs to the 5'-nucleotidase family.</text>
</comment>
<dbReference type="GO" id="GO:0008254">
    <property type="term" value="F:3'-nucleotidase activity"/>
    <property type="evidence" value="ECO:0007669"/>
    <property type="project" value="UniProtKB-EC"/>
</dbReference>
<comment type="caution">
    <text evidence="14">The sequence shown here is derived from an EMBL/GenBank/DDBJ whole genome shotgun (WGS) entry which is preliminary data.</text>
</comment>
<evidence type="ECO:0000313" key="14">
    <source>
        <dbReference type="EMBL" id="GGO32848.1"/>
    </source>
</evidence>
<dbReference type="GO" id="GO:0046872">
    <property type="term" value="F:metal ion binding"/>
    <property type="evidence" value="ECO:0007669"/>
    <property type="project" value="UniProtKB-KW"/>
</dbReference>
<dbReference type="CDD" id="cd07410">
    <property type="entry name" value="MPP_CpdB_N"/>
    <property type="match status" value="1"/>
</dbReference>
<dbReference type="InterPro" id="IPR006146">
    <property type="entry name" value="5'-Nucleotdase_CS"/>
</dbReference>
<dbReference type="GO" id="GO:0009166">
    <property type="term" value="P:nucleotide catabolic process"/>
    <property type="evidence" value="ECO:0007669"/>
    <property type="project" value="InterPro"/>
</dbReference>
<dbReference type="PROSITE" id="PS00786">
    <property type="entry name" value="5_NUCLEOTIDASE_2"/>
    <property type="match status" value="1"/>
</dbReference>
<dbReference type="Gene3D" id="3.90.780.10">
    <property type="entry name" value="5'-Nucleotidase, C-terminal domain"/>
    <property type="match status" value="1"/>
</dbReference>
<dbReference type="AlphaFoldDB" id="A0A917YKF5"/>
<feature type="domain" description="Calcineurin-like phosphoesterase" evidence="12">
    <location>
        <begin position="2"/>
        <end position="241"/>
    </location>
</feature>
<evidence type="ECO:0000256" key="7">
    <source>
        <dbReference type="ARBA" id="ARBA00022729"/>
    </source>
</evidence>
<keyword evidence="15" id="KW-1185">Reference proteome</keyword>
<dbReference type="InterPro" id="IPR008334">
    <property type="entry name" value="5'-Nucleotdase_C"/>
</dbReference>
<evidence type="ECO:0000256" key="1">
    <source>
        <dbReference type="ARBA" id="ARBA00000527"/>
    </source>
</evidence>
<dbReference type="Pfam" id="PF00149">
    <property type="entry name" value="Metallophos"/>
    <property type="match status" value="1"/>
</dbReference>
<dbReference type="GO" id="GO:0008663">
    <property type="term" value="F:2',3'-cyclic-nucleotide 2'-phosphodiesterase activity"/>
    <property type="evidence" value="ECO:0007669"/>
    <property type="project" value="UniProtKB-EC"/>
</dbReference>
<dbReference type="InterPro" id="IPR006179">
    <property type="entry name" value="5_nucleotidase/apyrase"/>
</dbReference>
<evidence type="ECO:0000256" key="6">
    <source>
        <dbReference type="ARBA" id="ARBA00022723"/>
    </source>
</evidence>
<evidence type="ECO:0000256" key="3">
    <source>
        <dbReference type="ARBA" id="ARBA00001968"/>
    </source>
</evidence>